<reference evidence="7" key="1">
    <citation type="journal article" date="2019" name="bioRxiv">
        <title>The Genome of the Zebra Mussel, Dreissena polymorpha: A Resource for Invasive Species Research.</title>
        <authorList>
            <person name="McCartney M.A."/>
            <person name="Auch B."/>
            <person name="Kono T."/>
            <person name="Mallez S."/>
            <person name="Zhang Y."/>
            <person name="Obille A."/>
            <person name="Becker A."/>
            <person name="Abrahante J.E."/>
            <person name="Garbe J."/>
            <person name="Badalamenti J.P."/>
            <person name="Herman A."/>
            <person name="Mangelson H."/>
            <person name="Liachko I."/>
            <person name="Sullivan S."/>
            <person name="Sone E.D."/>
            <person name="Koren S."/>
            <person name="Silverstein K.A.T."/>
            <person name="Beckman K.B."/>
            <person name="Gohl D.M."/>
        </authorList>
    </citation>
    <scope>NUCLEOTIDE SEQUENCE</scope>
    <source>
        <strain evidence="7">Duluth1</strain>
        <tissue evidence="7">Whole animal</tissue>
    </source>
</reference>
<feature type="compositionally biased region" description="Basic residues" evidence="5">
    <location>
        <begin position="454"/>
        <end position="463"/>
    </location>
</feature>
<evidence type="ECO:0000256" key="2">
    <source>
        <dbReference type="ARBA" id="ARBA00007459"/>
    </source>
</evidence>
<dbReference type="Proteomes" id="UP000828390">
    <property type="component" value="Unassembled WGS sequence"/>
</dbReference>
<dbReference type="Pfam" id="PF05182">
    <property type="entry name" value="Fip1"/>
    <property type="match status" value="1"/>
</dbReference>
<evidence type="ECO:0000313" key="8">
    <source>
        <dbReference type="Proteomes" id="UP000828390"/>
    </source>
</evidence>
<feature type="compositionally biased region" description="Basic and acidic residues" evidence="5">
    <location>
        <begin position="352"/>
        <end position="420"/>
    </location>
</feature>
<accession>A0A9D4KHE7</accession>
<comment type="similarity">
    <text evidence="2">Belongs to the FIP1 family.</text>
</comment>
<dbReference type="OrthoDB" id="1917198at2759"/>
<feature type="compositionally biased region" description="Polar residues" evidence="5">
    <location>
        <begin position="336"/>
        <end position="351"/>
    </location>
</feature>
<gene>
    <name evidence="7" type="ORF">DPMN_113416</name>
</gene>
<evidence type="ECO:0000256" key="1">
    <source>
        <dbReference type="ARBA" id="ARBA00004123"/>
    </source>
</evidence>
<feature type="region of interest" description="Disordered" evidence="5">
    <location>
        <begin position="287"/>
        <end position="477"/>
    </location>
</feature>
<feature type="compositionally biased region" description="Pro residues" evidence="5">
    <location>
        <begin position="287"/>
        <end position="326"/>
    </location>
</feature>
<evidence type="ECO:0000256" key="3">
    <source>
        <dbReference type="ARBA" id="ARBA00022664"/>
    </source>
</evidence>
<keyword evidence="3" id="KW-0507">mRNA processing</keyword>
<feature type="compositionally biased region" description="Basic and acidic residues" evidence="5">
    <location>
        <begin position="464"/>
        <end position="477"/>
    </location>
</feature>
<dbReference type="PANTHER" id="PTHR13484:SF0">
    <property type="entry name" value="PRE-MRNA 3'-END-PROCESSING FACTOR FIP1"/>
    <property type="match status" value="1"/>
</dbReference>
<keyword evidence="8" id="KW-1185">Reference proteome</keyword>
<feature type="region of interest" description="Disordered" evidence="5">
    <location>
        <begin position="1"/>
        <end position="83"/>
    </location>
</feature>
<evidence type="ECO:0000256" key="5">
    <source>
        <dbReference type="SAM" id="MobiDB-lite"/>
    </source>
</evidence>
<feature type="domain" description="Pre-mRNA polyadenylation factor Fip1" evidence="6">
    <location>
        <begin position="145"/>
        <end position="186"/>
    </location>
</feature>
<sequence>MAAPVVVARPPGVTEDDEEWLYGGDQENKEPVAPGTGPEAVLPVQSSEKEDGEMSTSQSQSQDKGDDENDDDDDSDDDDVQVTIGDIKAFSVTSGGALFKPGGTYQKQPVIASGQKSGANAPGAKGVDVEAEGQVNGISLYEFSLDSLREEDKPWRKPGADITDYFNYGFNEDTWRKYCQKQNRLRFENGVPIPKAFQAYASLHNSAPSQIVKMEDQGPKSTYKPSVMSTPQPIGTIAVLGSTAASRRPIEEQLNDVHQIGTLGSDMSKPPPGMPPMGMHAPDFSVPPPGMPPPGMPLPPGFSPAVPPPGMSLPPPNMFSQPPPPFFSNIAPPSSMPYTFDTTQPQPTYSDSRYESRDRDHDPYRERDTRDRDSDGSDDYKYSTRSRDHGSTREYESRDYYRDSRQTRERSRERSRSRDRDRRHRDRDRDDKKSKRKIKDEPDDSDYYKSSSSSKHKKSKRSKREKDGDSTDKPGES</sequence>
<dbReference type="InterPro" id="IPR007854">
    <property type="entry name" value="Fip1_dom"/>
</dbReference>
<organism evidence="7 8">
    <name type="scientific">Dreissena polymorpha</name>
    <name type="common">Zebra mussel</name>
    <name type="synonym">Mytilus polymorpha</name>
    <dbReference type="NCBI Taxonomy" id="45954"/>
    <lineage>
        <taxon>Eukaryota</taxon>
        <taxon>Metazoa</taxon>
        <taxon>Spiralia</taxon>
        <taxon>Lophotrochozoa</taxon>
        <taxon>Mollusca</taxon>
        <taxon>Bivalvia</taxon>
        <taxon>Autobranchia</taxon>
        <taxon>Heteroconchia</taxon>
        <taxon>Euheterodonta</taxon>
        <taxon>Imparidentia</taxon>
        <taxon>Neoheterodontei</taxon>
        <taxon>Myida</taxon>
        <taxon>Dreissenoidea</taxon>
        <taxon>Dreissenidae</taxon>
        <taxon>Dreissena</taxon>
    </lineage>
</organism>
<dbReference type="GO" id="GO:0005847">
    <property type="term" value="C:mRNA cleavage and polyadenylation specificity factor complex"/>
    <property type="evidence" value="ECO:0007669"/>
    <property type="project" value="TreeGrafter"/>
</dbReference>
<feature type="compositionally biased region" description="Low complexity" evidence="5">
    <location>
        <begin position="1"/>
        <end position="11"/>
    </location>
</feature>
<protein>
    <recommendedName>
        <fullName evidence="6">Pre-mRNA polyadenylation factor Fip1 domain-containing protein</fullName>
    </recommendedName>
</protein>
<dbReference type="EMBL" id="JAIWYP010000004">
    <property type="protein sequence ID" value="KAH3839975.1"/>
    <property type="molecule type" value="Genomic_DNA"/>
</dbReference>
<feature type="compositionally biased region" description="Acidic residues" evidence="5">
    <location>
        <begin position="65"/>
        <end position="80"/>
    </location>
</feature>
<evidence type="ECO:0000259" key="6">
    <source>
        <dbReference type="Pfam" id="PF05182"/>
    </source>
</evidence>
<dbReference type="PANTHER" id="PTHR13484">
    <property type="entry name" value="FIP1-LIKE 1 PROTEIN"/>
    <property type="match status" value="1"/>
</dbReference>
<comment type="subcellular location">
    <subcellularLocation>
        <location evidence="1">Nucleus</location>
    </subcellularLocation>
</comment>
<evidence type="ECO:0000256" key="4">
    <source>
        <dbReference type="ARBA" id="ARBA00023242"/>
    </source>
</evidence>
<name>A0A9D4KHE7_DREPO</name>
<keyword evidence="4" id="KW-0539">Nucleus</keyword>
<evidence type="ECO:0000313" key="7">
    <source>
        <dbReference type="EMBL" id="KAH3839975.1"/>
    </source>
</evidence>
<proteinExistence type="inferred from homology"/>
<dbReference type="InterPro" id="IPR051187">
    <property type="entry name" value="Pre-mRNA_3'-end_processing_reg"/>
</dbReference>
<reference evidence="7" key="2">
    <citation type="submission" date="2020-11" db="EMBL/GenBank/DDBJ databases">
        <authorList>
            <person name="McCartney M.A."/>
            <person name="Auch B."/>
            <person name="Kono T."/>
            <person name="Mallez S."/>
            <person name="Becker A."/>
            <person name="Gohl D.M."/>
            <person name="Silverstein K.A.T."/>
            <person name="Koren S."/>
            <person name="Bechman K.B."/>
            <person name="Herman A."/>
            <person name="Abrahante J.E."/>
            <person name="Garbe J."/>
        </authorList>
    </citation>
    <scope>NUCLEOTIDE SEQUENCE</scope>
    <source>
        <strain evidence="7">Duluth1</strain>
        <tissue evidence="7">Whole animal</tissue>
    </source>
</reference>
<dbReference type="GO" id="GO:0006397">
    <property type="term" value="P:mRNA processing"/>
    <property type="evidence" value="ECO:0007669"/>
    <property type="project" value="UniProtKB-KW"/>
</dbReference>
<dbReference type="AlphaFoldDB" id="A0A9D4KHE7"/>
<comment type="caution">
    <text evidence="7">The sequence shown here is derived from an EMBL/GenBank/DDBJ whole genome shotgun (WGS) entry which is preliminary data.</text>
</comment>